<dbReference type="AlphaFoldDB" id="A0AAD7H0Q7"/>
<dbReference type="EMBL" id="JARKIE010000002">
    <property type="protein sequence ID" value="KAJ7709571.1"/>
    <property type="molecule type" value="Genomic_DNA"/>
</dbReference>
<evidence type="ECO:0000256" key="1">
    <source>
        <dbReference type="SAM" id="MobiDB-lite"/>
    </source>
</evidence>
<organism evidence="2 3">
    <name type="scientific">Mycena rosella</name>
    <name type="common">Pink bonnet</name>
    <name type="synonym">Agaricus rosellus</name>
    <dbReference type="NCBI Taxonomy" id="1033263"/>
    <lineage>
        <taxon>Eukaryota</taxon>
        <taxon>Fungi</taxon>
        <taxon>Dikarya</taxon>
        <taxon>Basidiomycota</taxon>
        <taxon>Agaricomycotina</taxon>
        <taxon>Agaricomycetes</taxon>
        <taxon>Agaricomycetidae</taxon>
        <taxon>Agaricales</taxon>
        <taxon>Marasmiineae</taxon>
        <taxon>Mycenaceae</taxon>
        <taxon>Mycena</taxon>
    </lineage>
</organism>
<keyword evidence="3" id="KW-1185">Reference proteome</keyword>
<evidence type="ECO:0000313" key="3">
    <source>
        <dbReference type="Proteomes" id="UP001221757"/>
    </source>
</evidence>
<dbReference type="Proteomes" id="UP001221757">
    <property type="component" value="Unassembled WGS sequence"/>
</dbReference>
<reference evidence="2" key="1">
    <citation type="submission" date="2023-03" db="EMBL/GenBank/DDBJ databases">
        <title>Massive genome expansion in bonnet fungi (Mycena s.s.) driven by repeated elements and novel gene families across ecological guilds.</title>
        <authorList>
            <consortium name="Lawrence Berkeley National Laboratory"/>
            <person name="Harder C.B."/>
            <person name="Miyauchi S."/>
            <person name="Viragh M."/>
            <person name="Kuo A."/>
            <person name="Thoen E."/>
            <person name="Andreopoulos B."/>
            <person name="Lu D."/>
            <person name="Skrede I."/>
            <person name="Drula E."/>
            <person name="Henrissat B."/>
            <person name="Morin E."/>
            <person name="Kohler A."/>
            <person name="Barry K."/>
            <person name="LaButti K."/>
            <person name="Morin E."/>
            <person name="Salamov A."/>
            <person name="Lipzen A."/>
            <person name="Mereny Z."/>
            <person name="Hegedus B."/>
            <person name="Baldrian P."/>
            <person name="Stursova M."/>
            <person name="Weitz H."/>
            <person name="Taylor A."/>
            <person name="Grigoriev I.V."/>
            <person name="Nagy L.G."/>
            <person name="Martin F."/>
            <person name="Kauserud H."/>
        </authorList>
    </citation>
    <scope>NUCLEOTIDE SEQUENCE</scope>
    <source>
        <strain evidence="2">CBHHK067</strain>
    </source>
</reference>
<dbReference type="InterPro" id="IPR036047">
    <property type="entry name" value="F-box-like_dom_sf"/>
</dbReference>
<comment type="caution">
    <text evidence="2">The sequence shown here is derived from an EMBL/GenBank/DDBJ whole genome shotgun (WGS) entry which is preliminary data.</text>
</comment>
<evidence type="ECO:0008006" key="4">
    <source>
        <dbReference type="Google" id="ProtNLM"/>
    </source>
</evidence>
<gene>
    <name evidence="2" type="ORF">B0H17DRAFT_229648</name>
</gene>
<dbReference type="InterPro" id="IPR032675">
    <property type="entry name" value="LRR_dom_sf"/>
</dbReference>
<sequence>MATPSPSLSAKSNVDPTSTSAAPVSQTTSRTATIAIRKMANDALHIQSQLTTIYPVIDLPVDVTLEIFMWCNSPDFQEDYWTPTFLLVVCRTWREIALATPALWTTLDLDVNKSAKLARGYGSRRWHKREVERYLELRITLAHDRLLSVSLRGSLVQCLGRARFSALLRRLAPRLQRLKLEVEGWGLIDNPPSFPLLHSLAVILGQYDATHGGDPMEDIFSNAPQLQEAYLMGHRTRPIHFPWMQLTKFSGGCISTTEAWHILSAAENLTECILSLWPSPIDDLNALCHSHLQSLTLRGSYDLPRGYPPDILSLLTLPALRVLELGRIEDAANIEQLTPFLSRHSPQLRKFSFGPYSCTMKALSLECLRLMSQLTCLELSDVEMPLIRAIFRELENPGTPFLPHIQNLSFLRCASALDSADMAMLARVLPTRSGVEQIRSFRLEFSLQKHLDYRSSKGYAAAVADEFRGVRPSLASLIALAERGMHIYVGTGGWKGANHLWS</sequence>
<proteinExistence type="predicted"/>
<accession>A0AAD7H0Q7</accession>
<dbReference type="SUPFAM" id="SSF52047">
    <property type="entry name" value="RNI-like"/>
    <property type="match status" value="1"/>
</dbReference>
<name>A0AAD7H0Q7_MYCRO</name>
<feature type="region of interest" description="Disordered" evidence="1">
    <location>
        <begin position="1"/>
        <end position="26"/>
    </location>
</feature>
<dbReference type="Gene3D" id="3.80.10.10">
    <property type="entry name" value="Ribonuclease Inhibitor"/>
    <property type="match status" value="1"/>
</dbReference>
<dbReference type="SUPFAM" id="SSF81383">
    <property type="entry name" value="F-box domain"/>
    <property type="match status" value="1"/>
</dbReference>
<evidence type="ECO:0000313" key="2">
    <source>
        <dbReference type="EMBL" id="KAJ7709571.1"/>
    </source>
</evidence>
<protein>
    <recommendedName>
        <fullName evidence="4">F-box domain-containing protein</fullName>
    </recommendedName>
</protein>